<dbReference type="Proteomes" id="UP000070160">
    <property type="component" value="Unassembled WGS sequence"/>
</dbReference>
<keyword evidence="2" id="KW-1185">Reference proteome</keyword>
<evidence type="ECO:0000313" key="2">
    <source>
        <dbReference type="Proteomes" id="UP000070160"/>
    </source>
</evidence>
<name>A0A134CEZ1_9FIRM</name>
<dbReference type="EMBL" id="LSDT01000044">
    <property type="protein sequence ID" value="KXB90664.1"/>
    <property type="molecule type" value="Genomic_DNA"/>
</dbReference>
<dbReference type="AlphaFoldDB" id="A0A134CEZ1"/>
<dbReference type="GO" id="GO:0006281">
    <property type="term" value="P:DNA repair"/>
    <property type="evidence" value="ECO:0007669"/>
    <property type="project" value="InterPro"/>
</dbReference>
<dbReference type="STRING" id="1588748.HMPREF3182_01088"/>
<dbReference type="InterPro" id="IPR037278">
    <property type="entry name" value="ARFGAP/RecO"/>
</dbReference>
<dbReference type="SUPFAM" id="SSF57863">
    <property type="entry name" value="ArfGap/RecO-like zinc finger"/>
    <property type="match status" value="1"/>
</dbReference>
<reference evidence="2" key="1">
    <citation type="submission" date="2016-01" db="EMBL/GenBank/DDBJ databases">
        <authorList>
            <person name="Mitreva M."/>
            <person name="Pepin K.H."/>
            <person name="Mihindukulasuriya K.A."/>
            <person name="Fulton R."/>
            <person name="Fronick C."/>
            <person name="O'Laughlin M."/>
            <person name="Miner T."/>
            <person name="Herter B."/>
            <person name="Rosa B.A."/>
            <person name="Cordes M."/>
            <person name="Tomlinson C."/>
            <person name="Wollam A."/>
            <person name="Palsikar V.B."/>
            <person name="Mardis E.R."/>
            <person name="Wilson R.K."/>
        </authorList>
    </citation>
    <scope>NUCLEOTIDE SEQUENCE [LARGE SCALE GENOMIC DNA]</scope>
    <source>
        <strain evidence="2">KA00182</strain>
    </source>
</reference>
<dbReference type="PATRIC" id="fig|1588748.3.peg.1046"/>
<gene>
    <name evidence="1" type="ORF">HMPREF3182_01088</name>
</gene>
<comment type="caution">
    <text evidence="1">The sequence shown here is derived from an EMBL/GenBank/DDBJ whole genome shotgun (WGS) entry which is preliminary data.</text>
</comment>
<proteinExistence type="predicted"/>
<dbReference type="GO" id="GO:0006310">
    <property type="term" value="P:DNA recombination"/>
    <property type="evidence" value="ECO:0007669"/>
    <property type="project" value="InterPro"/>
</dbReference>
<dbReference type="Pfam" id="PF02565">
    <property type="entry name" value="RecO_C"/>
    <property type="match status" value="1"/>
</dbReference>
<dbReference type="InterPro" id="IPR003717">
    <property type="entry name" value="RecO"/>
</dbReference>
<evidence type="ECO:0000313" key="1">
    <source>
        <dbReference type="EMBL" id="KXB90664.1"/>
    </source>
</evidence>
<protein>
    <submittedName>
        <fullName evidence="1">Putative DNA repair protein RecO</fullName>
    </submittedName>
</protein>
<accession>A0A134CEZ1</accession>
<organism evidence="1 2">
    <name type="scientific">Megasphaera hutchinsoni</name>
    <dbReference type="NCBI Taxonomy" id="1588748"/>
    <lineage>
        <taxon>Bacteria</taxon>
        <taxon>Bacillati</taxon>
        <taxon>Bacillota</taxon>
        <taxon>Negativicutes</taxon>
        <taxon>Veillonellales</taxon>
        <taxon>Veillonellaceae</taxon>
        <taxon>Megasphaera</taxon>
    </lineage>
</organism>
<sequence length="246" mass="28818">MNMMKRYKTPINRTYHGVVLKIKKSDLYQHITVYTKEEGLLHIVHRRGKKILGNHTILPLGWLIFNILKEEQILFLSEFECTNTKATLNLSLDYFIYSQIFIEMILSLIPPGVTDHQIYQLLCTYTQTLLKKDPRIVTIIAGWQLIGYAGYYPDVNYMQIGILGKKKNRILYYLGDNLPINVLPHKLMPSVRTLWKTLLQYNWNTTAVLQINKTDIVILENLLYSYIEQCSEKELKSINARYELGE</sequence>